<name>A0A0F7SL33_PHARH</name>
<dbReference type="GO" id="GO:0120231">
    <property type="term" value="C:DNA recombinase auxiliary factor complex"/>
    <property type="evidence" value="ECO:0007669"/>
    <property type="project" value="TreeGrafter"/>
</dbReference>
<dbReference type="InterPro" id="IPR036388">
    <property type="entry name" value="WH-like_DNA-bd_sf"/>
</dbReference>
<dbReference type="GO" id="GO:0010774">
    <property type="term" value="P:meiotic strand invasion involved in reciprocal meiotic recombination"/>
    <property type="evidence" value="ECO:0007669"/>
    <property type="project" value="TreeGrafter"/>
</dbReference>
<dbReference type="Pfam" id="PF07106">
    <property type="entry name" value="WHD_TBPIP"/>
    <property type="match status" value="1"/>
</dbReference>
<dbReference type="GO" id="GO:0120230">
    <property type="term" value="F:recombinase activator activity"/>
    <property type="evidence" value="ECO:0007669"/>
    <property type="project" value="TreeGrafter"/>
</dbReference>
<keyword evidence="4" id="KW-0539">Nucleus</keyword>
<dbReference type="GO" id="GO:0007129">
    <property type="term" value="P:homologous chromosome pairing at meiosis"/>
    <property type="evidence" value="ECO:0007669"/>
    <property type="project" value="TreeGrafter"/>
</dbReference>
<feature type="domain" description="Homologous-pairing protein 2 winged helix" evidence="7">
    <location>
        <begin position="52"/>
        <end position="109"/>
    </location>
</feature>
<keyword evidence="6" id="KW-0812">Transmembrane</keyword>
<feature type="transmembrane region" description="Helical" evidence="6">
    <location>
        <begin position="30"/>
        <end position="55"/>
    </location>
</feature>
<evidence type="ECO:0000256" key="1">
    <source>
        <dbReference type="ARBA" id="ARBA00004123"/>
    </source>
</evidence>
<comment type="similarity">
    <text evidence="2">Belongs to the HOP2 family.</text>
</comment>
<dbReference type="GO" id="GO:0000709">
    <property type="term" value="P:meiotic joint molecule formation"/>
    <property type="evidence" value="ECO:0007669"/>
    <property type="project" value="TreeGrafter"/>
</dbReference>
<dbReference type="GO" id="GO:0000794">
    <property type="term" value="C:condensed nuclear chromosome"/>
    <property type="evidence" value="ECO:0007669"/>
    <property type="project" value="TreeGrafter"/>
</dbReference>
<keyword evidence="3" id="KW-0233">DNA recombination</keyword>
<evidence type="ECO:0000256" key="3">
    <source>
        <dbReference type="ARBA" id="ARBA00023172"/>
    </source>
</evidence>
<evidence type="ECO:0000259" key="7">
    <source>
        <dbReference type="Pfam" id="PF07106"/>
    </source>
</evidence>
<evidence type="ECO:0000256" key="2">
    <source>
        <dbReference type="ARBA" id="ARBA00007922"/>
    </source>
</evidence>
<dbReference type="EMBL" id="LN483124">
    <property type="protein sequence ID" value="CED82156.1"/>
    <property type="molecule type" value="Genomic_DNA"/>
</dbReference>
<dbReference type="GO" id="GO:0003690">
    <property type="term" value="F:double-stranded DNA binding"/>
    <property type="evidence" value="ECO:0007669"/>
    <property type="project" value="TreeGrafter"/>
</dbReference>
<dbReference type="PANTHER" id="PTHR15938">
    <property type="entry name" value="TBP-1 INTERACTING PROTEIN"/>
    <property type="match status" value="1"/>
</dbReference>
<evidence type="ECO:0000313" key="8">
    <source>
        <dbReference type="EMBL" id="CED82156.1"/>
    </source>
</evidence>
<evidence type="ECO:0000256" key="5">
    <source>
        <dbReference type="ARBA" id="ARBA00023254"/>
    </source>
</evidence>
<proteinExistence type="inferred from homology"/>
<comment type="subcellular location">
    <subcellularLocation>
        <location evidence="1">Nucleus</location>
    </subcellularLocation>
</comment>
<dbReference type="InterPro" id="IPR010776">
    <property type="entry name" value="Hop2_WH_dom"/>
</dbReference>
<dbReference type="PANTHER" id="PTHR15938:SF0">
    <property type="entry name" value="HOMOLOGOUS-PAIRING PROTEIN 2 HOMOLOG"/>
    <property type="match status" value="1"/>
</dbReference>
<keyword evidence="6" id="KW-1133">Transmembrane helix</keyword>
<dbReference type="AlphaFoldDB" id="A0A0F7SL33"/>
<evidence type="ECO:0000256" key="6">
    <source>
        <dbReference type="SAM" id="Phobius"/>
    </source>
</evidence>
<protein>
    <submittedName>
        <fullName evidence="8">TBP-1 interacting protein</fullName>
    </submittedName>
</protein>
<organism evidence="8">
    <name type="scientific">Phaffia rhodozyma</name>
    <name type="common">Yeast</name>
    <name type="synonym">Xanthophyllomyces dendrorhous</name>
    <dbReference type="NCBI Taxonomy" id="264483"/>
    <lineage>
        <taxon>Eukaryota</taxon>
        <taxon>Fungi</taxon>
        <taxon>Dikarya</taxon>
        <taxon>Basidiomycota</taxon>
        <taxon>Agaricomycotina</taxon>
        <taxon>Tremellomycetes</taxon>
        <taxon>Cystofilobasidiales</taxon>
        <taxon>Mrakiaceae</taxon>
        <taxon>Phaffia</taxon>
    </lineage>
</organism>
<keyword evidence="6" id="KW-0472">Membrane</keyword>
<reference evidence="8" key="1">
    <citation type="submission" date="2014-08" db="EMBL/GenBank/DDBJ databases">
        <authorList>
            <person name="Sharma Rahul"/>
            <person name="Thines Marco"/>
        </authorList>
    </citation>
    <scope>NUCLEOTIDE SEQUENCE</scope>
</reference>
<sequence length="274" mass="30249">MRLSAVMAPKPKEKIVSAKGDDAEKVEASVLVVFFSCYSFVTDATLMVLLIQMVLDYMRQVNRPYAATDISANLKQAVSKAAAQKALLSLSDKGLLHKKEYGKQTIFVIDQDSLPETTPEAISTLQAEISALDPVIEAARSTVKKLTEELNTLTESPRTVDLPGLIASLEAENAIQLSNLRSLESGAPPISAEKLEQAELVWKKERAQWVQRRKIYKAVIDQLTPDMNAEERAEWEEGLGIEPMPSESRKVEESKLCVVPSVVRAKRPRQGSDA</sequence>
<accession>A0A0F7SL33</accession>
<dbReference type="Gene3D" id="1.10.10.10">
    <property type="entry name" value="Winged helix-like DNA-binding domain superfamily/Winged helix DNA-binding domain"/>
    <property type="match status" value="1"/>
</dbReference>
<evidence type="ECO:0000256" key="4">
    <source>
        <dbReference type="ARBA" id="ARBA00023242"/>
    </source>
</evidence>
<keyword evidence="5" id="KW-0469">Meiosis</keyword>